<organism evidence="2 3">
    <name type="scientific">Nocardia asteroides NBRC 15531</name>
    <dbReference type="NCBI Taxonomy" id="1110697"/>
    <lineage>
        <taxon>Bacteria</taxon>
        <taxon>Bacillati</taxon>
        <taxon>Actinomycetota</taxon>
        <taxon>Actinomycetes</taxon>
        <taxon>Mycobacteriales</taxon>
        <taxon>Nocardiaceae</taxon>
        <taxon>Nocardia</taxon>
    </lineage>
</organism>
<reference evidence="2 3" key="1">
    <citation type="journal article" date="2014" name="BMC Genomics">
        <title>Genome based analysis of type-I polyketide synthase and nonribosomal peptide synthetase gene clusters in seven strains of five representative Nocardia species.</title>
        <authorList>
            <person name="Komaki H."/>
            <person name="Ichikawa N."/>
            <person name="Hosoyama A."/>
            <person name="Takahashi-Nakaguchi A."/>
            <person name="Matsuzawa T."/>
            <person name="Suzuki K."/>
            <person name="Fujita N."/>
            <person name="Gonoi T."/>
        </authorList>
    </citation>
    <scope>NUCLEOTIDE SEQUENCE [LARGE SCALE GENOMIC DNA]</scope>
    <source>
        <strain evidence="2 3">NBRC 15531</strain>
    </source>
</reference>
<dbReference type="InterPro" id="IPR039422">
    <property type="entry name" value="MarR/SlyA-like"/>
</dbReference>
<dbReference type="PANTHER" id="PTHR33164">
    <property type="entry name" value="TRANSCRIPTIONAL REGULATOR, MARR FAMILY"/>
    <property type="match status" value="1"/>
</dbReference>
<name>U5E7S9_NOCAS</name>
<dbReference type="Proteomes" id="UP000017048">
    <property type="component" value="Unassembled WGS sequence"/>
</dbReference>
<evidence type="ECO:0000313" key="2">
    <source>
        <dbReference type="EMBL" id="GAD86052.1"/>
    </source>
</evidence>
<dbReference type="PROSITE" id="PS50995">
    <property type="entry name" value="HTH_MARR_2"/>
    <property type="match status" value="1"/>
</dbReference>
<keyword evidence="3" id="KW-1185">Reference proteome</keyword>
<dbReference type="GO" id="GO:0006950">
    <property type="term" value="P:response to stress"/>
    <property type="evidence" value="ECO:0007669"/>
    <property type="project" value="TreeGrafter"/>
</dbReference>
<dbReference type="SMART" id="SM00347">
    <property type="entry name" value="HTH_MARR"/>
    <property type="match status" value="1"/>
</dbReference>
<proteinExistence type="predicted"/>
<dbReference type="InterPro" id="IPR036388">
    <property type="entry name" value="WH-like_DNA-bd_sf"/>
</dbReference>
<protein>
    <submittedName>
        <fullName evidence="2">MarR family transcriptional regulator</fullName>
    </submittedName>
</protein>
<dbReference type="GeneID" id="91517599"/>
<dbReference type="InterPro" id="IPR036390">
    <property type="entry name" value="WH_DNA-bd_sf"/>
</dbReference>
<comment type="caution">
    <text evidence="2">The sequence shown here is derived from an EMBL/GenBank/DDBJ whole genome shotgun (WGS) entry which is preliminary data.</text>
</comment>
<dbReference type="RefSeq" id="WP_022566865.1">
    <property type="nucleotide sequence ID" value="NZ_BAFO02000032.1"/>
</dbReference>
<sequence length="157" mass="17450">MRESNPVERITQAPAFLLFRVGDAARDAVERSLERHGLRGKDFRVLAYAGTGTFAQQDLCRETGLDRTTMVAVIDRLERLGLAVRERGTDRRRQVVVPTEAGRRVLGTALTELEQVQEEFLAVLTPTARRGLHSALTRLFAVHDPSCAPDGTDPVDR</sequence>
<evidence type="ECO:0000259" key="1">
    <source>
        <dbReference type="PROSITE" id="PS50995"/>
    </source>
</evidence>
<dbReference type="GO" id="GO:0003700">
    <property type="term" value="F:DNA-binding transcription factor activity"/>
    <property type="evidence" value="ECO:0007669"/>
    <property type="project" value="InterPro"/>
</dbReference>
<dbReference type="Pfam" id="PF12802">
    <property type="entry name" value="MarR_2"/>
    <property type="match status" value="1"/>
</dbReference>
<feature type="domain" description="HTH marR-type" evidence="1">
    <location>
        <begin position="11"/>
        <end position="141"/>
    </location>
</feature>
<evidence type="ECO:0000313" key="3">
    <source>
        <dbReference type="Proteomes" id="UP000017048"/>
    </source>
</evidence>
<dbReference type="EMBL" id="BAFO02000032">
    <property type="protein sequence ID" value="GAD86052.1"/>
    <property type="molecule type" value="Genomic_DNA"/>
</dbReference>
<dbReference type="InterPro" id="IPR000835">
    <property type="entry name" value="HTH_MarR-typ"/>
</dbReference>
<dbReference type="AlphaFoldDB" id="U5E7S9"/>
<dbReference type="eggNOG" id="COG1846">
    <property type="taxonomic scope" value="Bacteria"/>
</dbReference>
<gene>
    <name evidence="2" type="ORF">NCAST_32_05390</name>
</gene>
<dbReference type="Gene3D" id="1.10.10.10">
    <property type="entry name" value="Winged helix-like DNA-binding domain superfamily/Winged helix DNA-binding domain"/>
    <property type="match status" value="1"/>
</dbReference>
<dbReference type="SUPFAM" id="SSF46785">
    <property type="entry name" value="Winged helix' DNA-binding domain"/>
    <property type="match status" value="1"/>
</dbReference>
<dbReference type="PANTHER" id="PTHR33164:SF89">
    <property type="entry name" value="MARR FAMILY REGULATORY PROTEIN"/>
    <property type="match status" value="1"/>
</dbReference>
<accession>U5E7S9</accession>
<dbReference type="OrthoDB" id="391755at2"/>
<dbReference type="STRING" id="1824.SAMN05444423_102568"/>